<dbReference type="InterPro" id="IPR003661">
    <property type="entry name" value="HisK_dim/P_dom"/>
</dbReference>
<name>A0ABS2GY08_9LACO</name>
<dbReference type="EC" id="2.7.13.3" evidence="2"/>
<accession>A0ABS2GY08</accession>
<evidence type="ECO:0000256" key="7">
    <source>
        <dbReference type="SAM" id="Phobius"/>
    </source>
</evidence>
<dbReference type="CDD" id="cd00082">
    <property type="entry name" value="HisKA"/>
    <property type="match status" value="1"/>
</dbReference>
<dbReference type="InterPro" id="IPR036097">
    <property type="entry name" value="HisK_dim/P_sf"/>
</dbReference>
<evidence type="ECO:0000256" key="5">
    <source>
        <dbReference type="ARBA" id="ARBA00022777"/>
    </source>
</evidence>
<dbReference type="Pfam" id="PF00512">
    <property type="entry name" value="HisKA"/>
    <property type="match status" value="1"/>
</dbReference>
<evidence type="ECO:0000256" key="2">
    <source>
        <dbReference type="ARBA" id="ARBA00012438"/>
    </source>
</evidence>
<organism evidence="9 10">
    <name type="scientific">Limosilactobacillus coleohominis</name>
    <dbReference type="NCBI Taxonomy" id="181675"/>
    <lineage>
        <taxon>Bacteria</taxon>
        <taxon>Bacillati</taxon>
        <taxon>Bacillota</taxon>
        <taxon>Bacilli</taxon>
        <taxon>Lactobacillales</taxon>
        <taxon>Lactobacillaceae</taxon>
        <taxon>Limosilactobacillus</taxon>
    </lineage>
</organism>
<dbReference type="PANTHER" id="PTHR43547">
    <property type="entry name" value="TWO-COMPONENT HISTIDINE KINASE"/>
    <property type="match status" value="1"/>
</dbReference>
<evidence type="ECO:0000313" key="10">
    <source>
        <dbReference type="Proteomes" id="UP000785625"/>
    </source>
</evidence>
<keyword evidence="7" id="KW-1133">Transmembrane helix</keyword>
<feature type="transmembrane region" description="Helical" evidence="7">
    <location>
        <begin position="9"/>
        <end position="34"/>
    </location>
</feature>
<dbReference type="InterPro" id="IPR004358">
    <property type="entry name" value="Sig_transdc_His_kin-like_C"/>
</dbReference>
<dbReference type="SUPFAM" id="SSF47384">
    <property type="entry name" value="Homodimeric domain of signal transducing histidine kinase"/>
    <property type="match status" value="1"/>
</dbReference>
<comment type="caution">
    <text evidence="9">The sequence shown here is derived from an EMBL/GenBank/DDBJ whole genome shotgun (WGS) entry which is preliminary data.</text>
</comment>
<dbReference type="SMART" id="SM00387">
    <property type="entry name" value="HATPase_c"/>
    <property type="match status" value="1"/>
</dbReference>
<gene>
    <name evidence="9" type="ORF">H5975_01805</name>
</gene>
<evidence type="ECO:0000259" key="8">
    <source>
        <dbReference type="PROSITE" id="PS50109"/>
    </source>
</evidence>
<dbReference type="EMBL" id="JACJKU010000009">
    <property type="protein sequence ID" value="MBM6940234.1"/>
    <property type="molecule type" value="Genomic_DNA"/>
</dbReference>
<evidence type="ECO:0000256" key="6">
    <source>
        <dbReference type="ARBA" id="ARBA00023012"/>
    </source>
</evidence>
<keyword evidence="4" id="KW-0808">Transferase</keyword>
<comment type="catalytic activity">
    <reaction evidence="1">
        <text>ATP + protein L-histidine = ADP + protein N-phospho-L-histidine.</text>
        <dbReference type="EC" id="2.7.13.3"/>
    </reaction>
</comment>
<dbReference type="GO" id="GO:0016301">
    <property type="term" value="F:kinase activity"/>
    <property type="evidence" value="ECO:0007669"/>
    <property type="project" value="UniProtKB-KW"/>
</dbReference>
<reference evidence="9 10" key="1">
    <citation type="journal article" date="2021" name="Sci. Rep.">
        <title>The distribution of antibiotic resistance genes in chicken gut microbiota commensals.</title>
        <authorList>
            <person name="Juricova H."/>
            <person name="Matiasovicova J."/>
            <person name="Kubasova T."/>
            <person name="Cejkova D."/>
            <person name="Rychlik I."/>
        </authorList>
    </citation>
    <scope>NUCLEOTIDE SEQUENCE [LARGE SCALE GENOMIC DNA]</scope>
    <source>
        <strain evidence="9 10">An574</strain>
    </source>
</reference>
<dbReference type="PANTHER" id="PTHR43547:SF2">
    <property type="entry name" value="HYBRID SIGNAL TRANSDUCTION HISTIDINE KINASE C"/>
    <property type="match status" value="1"/>
</dbReference>
<dbReference type="PRINTS" id="PR00344">
    <property type="entry name" value="BCTRLSENSOR"/>
</dbReference>
<dbReference type="InterPro" id="IPR036890">
    <property type="entry name" value="HATPase_C_sf"/>
</dbReference>
<keyword evidence="3" id="KW-0597">Phosphoprotein</keyword>
<feature type="domain" description="Histidine kinase" evidence="8">
    <location>
        <begin position="203"/>
        <end position="414"/>
    </location>
</feature>
<keyword evidence="5 9" id="KW-0418">Kinase</keyword>
<dbReference type="RefSeq" id="WP_204784635.1">
    <property type="nucleotide sequence ID" value="NZ_CALVGD010000014.1"/>
</dbReference>
<evidence type="ECO:0000313" key="9">
    <source>
        <dbReference type="EMBL" id="MBM6940234.1"/>
    </source>
</evidence>
<protein>
    <recommendedName>
        <fullName evidence="2">histidine kinase</fullName>
        <ecNumber evidence="2">2.7.13.3</ecNumber>
    </recommendedName>
</protein>
<keyword evidence="10" id="KW-1185">Reference proteome</keyword>
<dbReference type="Proteomes" id="UP000785625">
    <property type="component" value="Unassembled WGS sequence"/>
</dbReference>
<evidence type="ECO:0000256" key="3">
    <source>
        <dbReference type="ARBA" id="ARBA00022553"/>
    </source>
</evidence>
<sequence length="414" mass="47295">MIRHFQKKFIFVSTSALIVVLFTIIGSIASIAYFRSKNKVNEVLTMLVQNNGQLASKNIQRQPQNFFGSRFSREGMFQYRYFSANLDRHNQTTAINNQHILTVQPSAIQRLAKRVTKFSRNNGVISYQGVHYAYRIKRSSKNTLVVFLDETLLMSETREILHVSIALGILCLILYTAILIGFSKRAIKPIIQAEQRQREFITNAGHELKTPLTVIAANTEMQELTTGEDEWTQSNKEQVTRLTRLINNLISLARMEEQPNVAITDIDASAIAKRVADSFKGVAMQNHHQFRVNIQNDLHIQGDQNHFEELINILLDNANKYCDDDGQIIITLNKNKRSKNVYLTVSNSYAAGKDVDYNKFFNRFYRADTSHQIKHQSGFGIGLSMAQRIVSLFHGKIKASYKNGMISFHITLRS</sequence>
<keyword evidence="6" id="KW-0902">Two-component regulatory system</keyword>
<keyword evidence="7" id="KW-0812">Transmembrane</keyword>
<dbReference type="InterPro" id="IPR003594">
    <property type="entry name" value="HATPase_dom"/>
</dbReference>
<dbReference type="Gene3D" id="3.30.565.10">
    <property type="entry name" value="Histidine kinase-like ATPase, C-terminal domain"/>
    <property type="match status" value="1"/>
</dbReference>
<evidence type="ECO:0000256" key="1">
    <source>
        <dbReference type="ARBA" id="ARBA00000085"/>
    </source>
</evidence>
<dbReference type="Gene3D" id="1.10.287.130">
    <property type="match status" value="1"/>
</dbReference>
<dbReference type="PROSITE" id="PS50109">
    <property type="entry name" value="HIS_KIN"/>
    <property type="match status" value="1"/>
</dbReference>
<feature type="transmembrane region" description="Helical" evidence="7">
    <location>
        <begin position="160"/>
        <end position="182"/>
    </location>
</feature>
<dbReference type="InterPro" id="IPR005467">
    <property type="entry name" value="His_kinase_dom"/>
</dbReference>
<dbReference type="SUPFAM" id="SSF55874">
    <property type="entry name" value="ATPase domain of HSP90 chaperone/DNA topoisomerase II/histidine kinase"/>
    <property type="match status" value="1"/>
</dbReference>
<evidence type="ECO:0000256" key="4">
    <source>
        <dbReference type="ARBA" id="ARBA00022679"/>
    </source>
</evidence>
<proteinExistence type="predicted"/>
<dbReference type="SMART" id="SM00388">
    <property type="entry name" value="HisKA"/>
    <property type="match status" value="1"/>
</dbReference>
<keyword evidence="7" id="KW-0472">Membrane</keyword>
<dbReference type="Pfam" id="PF02518">
    <property type="entry name" value="HATPase_c"/>
    <property type="match status" value="1"/>
</dbReference>